<organism evidence="3 4">
    <name type="scientific">Lyophyllum shimeji</name>
    <name type="common">Hon-shimeji</name>
    <name type="synonym">Tricholoma shimeji</name>
    <dbReference type="NCBI Taxonomy" id="47721"/>
    <lineage>
        <taxon>Eukaryota</taxon>
        <taxon>Fungi</taxon>
        <taxon>Dikarya</taxon>
        <taxon>Basidiomycota</taxon>
        <taxon>Agaricomycotina</taxon>
        <taxon>Agaricomycetes</taxon>
        <taxon>Agaricomycetidae</taxon>
        <taxon>Agaricales</taxon>
        <taxon>Tricholomatineae</taxon>
        <taxon>Lyophyllaceae</taxon>
        <taxon>Lyophyllum</taxon>
    </lineage>
</organism>
<feature type="domain" description="Protein kinase" evidence="2">
    <location>
        <begin position="1"/>
        <end position="103"/>
    </location>
</feature>
<dbReference type="InterPro" id="IPR011009">
    <property type="entry name" value="Kinase-like_dom_sf"/>
</dbReference>
<sequence length="343" mass="38417">MSPECQGGAFAIDGSYSPRSNDVWSLGIILLNLATGRNPWRTATTDDLTFQAYLRDPLNFFPSVLPVSLEINDILVQLLHVDWRQRMTMRELRQQMEDVSVFYAADVVFEGSQARCAWEARMDAERDSSVPIQDQPKAIAAKELKSPWSEDSPEIDLGGQPYIRGSTSSGVDSSPFLFQREESGAPDRGDNGLRLDRRDSWDSSNSSSYSYATTPSTPADGVLENGTGRKVEELTMEDIYDEQIRRAQVRADSGGLSAMEAGESFNRPAAHWLVFHDARKQRDIVLDVARDAHFILLYGLGLQLRNHLCKVDHAFPRHICGTVYASSSRATILVWESRQQVQL</sequence>
<evidence type="ECO:0000259" key="2">
    <source>
        <dbReference type="PROSITE" id="PS50011"/>
    </source>
</evidence>
<feature type="region of interest" description="Disordered" evidence="1">
    <location>
        <begin position="143"/>
        <end position="228"/>
    </location>
</feature>
<feature type="compositionally biased region" description="Low complexity" evidence="1">
    <location>
        <begin position="203"/>
        <end position="219"/>
    </location>
</feature>
<dbReference type="GO" id="GO:0004672">
    <property type="term" value="F:protein kinase activity"/>
    <property type="evidence" value="ECO:0007669"/>
    <property type="project" value="InterPro"/>
</dbReference>
<evidence type="ECO:0000313" key="4">
    <source>
        <dbReference type="Proteomes" id="UP001063166"/>
    </source>
</evidence>
<dbReference type="EMBL" id="BRPK01000011">
    <property type="protein sequence ID" value="GLB42073.1"/>
    <property type="molecule type" value="Genomic_DNA"/>
</dbReference>
<evidence type="ECO:0000256" key="1">
    <source>
        <dbReference type="SAM" id="MobiDB-lite"/>
    </source>
</evidence>
<dbReference type="AlphaFoldDB" id="A0A9P3PU53"/>
<proteinExistence type="predicted"/>
<reference evidence="3" key="1">
    <citation type="submission" date="2022-07" db="EMBL/GenBank/DDBJ databases">
        <title>The genome of Lyophyllum shimeji provides insight into the initial evolution of ectomycorrhizal fungal genome.</title>
        <authorList>
            <person name="Kobayashi Y."/>
            <person name="Shibata T."/>
            <person name="Hirakawa H."/>
            <person name="Shigenobu S."/>
            <person name="Nishiyama T."/>
            <person name="Yamada A."/>
            <person name="Hasebe M."/>
            <person name="Kawaguchi M."/>
        </authorList>
    </citation>
    <scope>NUCLEOTIDE SEQUENCE</scope>
    <source>
        <strain evidence="3">AT787</strain>
    </source>
</reference>
<accession>A0A9P3PU53</accession>
<dbReference type="Pfam" id="PF00069">
    <property type="entry name" value="Pkinase"/>
    <property type="match status" value="1"/>
</dbReference>
<dbReference type="SUPFAM" id="SSF56112">
    <property type="entry name" value="Protein kinase-like (PK-like)"/>
    <property type="match status" value="1"/>
</dbReference>
<dbReference type="Gene3D" id="1.10.510.10">
    <property type="entry name" value="Transferase(Phosphotransferase) domain 1"/>
    <property type="match status" value="1"/>
</dbReference>
<protein>
    <recommendedName>
        <fullName evidence="2">Protein kinase domain-containing protein</fullName>
    </recommendedName>
</protein>
<dbReference type="GO" id="GO:0005524">
    <property type="term" value="F:ATP binding"/>
    <property type="evidence" value="ECO:0007669"/>
    <property type="project" value="InterPro"/>
</dbReference>
<dbReference type="PROSITE" id="PS50011">
    <property type="entry name" value="PROTEIN_KINASE_DOM"/>
    <property type="match status" value="1"/>
</dbReference>
<gene>
    <name evidence="3" type="primary">SKS1</name>
    <name evidence="3" type="ORF">LshimejAT787_1100880</name>
</gene>
<dbReference type="Proteomes" id="UP001063166">
    <property type="component" value="Unassembled WGS sequence"/>
</dbReference>
<evidence type="ECO:0000313" key="3">
    <source>
        <dbReference type="EMBL" id="GLB42073.1"/>
    </source>
</evidence>
<keyword evidence="4" id="KW-1185">Reference proteome</keyword>
<dbReference type="OrthoDB" id="541276at2759"/>
<comment type="caution">
    <text evidence="3">The sequence shown here is derived from an EMBL/GenBank/DDBJ whole genome shotgun (WGS) entry which is preliminary data.</text>
</comment>
<feature type="compositionally biased region" description="Basic and acidic residues" evidence="1">
    <location>
        <begin position="179"/>
        <end position="201"/>
    </location>
</feature>
<name>A0A9P3PU53_LYOSH</name>
<dbReference type="InterPro" id="IPR000719">
    <property type="entry name" value="Prot_kinase_dom"/>
</dbReference>